<comment type="caution">
    <text evidence="1">The sequence shown here is derived from an EMBL/GenBank/DDBJ whole genome shotgun (WGS) entry which is preliminary data.</text>
</comment>
<dbReference type="Proteomes" id="UP001234297">
    <property type="component" value="Chromosome 12"/>
</dbReference>
<name>A0ACC2K3T7_PERAE</name>
<evidence type="ECO:0000313" key="2">
    <source>
        <dbReference type="Proteomes" id="UP001234297"/>
    </source>
</evidence>
<protein>
    <submittedName>
        <fullName evidence="1">Uncharacterized protein</fullName>
    </submittedName>
</protein>
<dbReference type="EMBL" id="CM056820">
    <property type="protein sequence ID" value="KAJ8615674.1"/>
    <property type="molecule type" value="Genomic_DNA"/>
</dbReference>
<reference evidence="1 2" key="1">
    <citation type="journal article" date="2022" name="Hortic Res">
        <title>A haplotype resolved chromosomal level avocado genome allows analysis of novel avocado genes.</title>
        <authorList>
            <person name="Nath O."/>
            <person name="Fletcher S.J."/>
            <person name="Hayward A."/>
            <person name="Shaw L.M."/>
            <person name="Masouleh A.K."/>
            <person name="Furtado A."/>
            <person name="Henry R.J."/>
            <person name="Mitter N."/>
        </authorList>
    </citation>
    <scope>NUCLEOTIDE SEQUENCE [LARGE SCALE GENOMIC DNA]</scope>
    <source>
        <strain evidence="2">cv. Hass</strain>
    </source>
</reference>
<evidence type="ECO:0000313" key="1">
    <source>
        <dbReference type="EMBL" id="KAJ8615674.1"/>
    </source>
</evidence>
<accession>A0ACC2K3T7</accession>
<gene>
    <name evidence="1" type="ORF">MRB53_035046</name>
</gene>
<keyword evidence="2" id="KW-1185">Reference proteome</keyword>
<proteinExistence type="predicted"/>
<sequence length="227" mass="26211">MNRQRQDKTKEVLDTSNLMLLAEVCCEEIERITHEEKKELEKTGRLRRHFPSHSKNKDHKRAPAIPLPLPNTNKIAKSVTSKPCSSRMAATKGAHDNQQRQQSLPVRNNNNAVVERPSTTPSWVEQLARTQLHCSQPPVWMFEETEMLENGISVMGLDENGRIWDLSLIHWTSINQHLFKREWIDLVGANNFQEGEIIHVWLCRHGNEEQNQGKLCFLIGRLSAQPR</sequence>
<organism evidence="1 2">
    <name type="scientific">Persea americana</name>
    <name type="common">Avocado</name>
    <dbReference type="NCBI Taxonomy" id="3435"/>
    <lineage>
        <taxon>Eukaryota</taxon>
        <taxon>Viridiplantae</taxon>
        <taxon>Streptophyta</taxon>
        <taxon>Embryophyta</taxon>
        <taxon>Tracheophyta</taxon>
        <taxon>Spermatophyta</taxon>
        <taxon>Magnoliopsida</taxon>
        <taxon>Magnoliidae</taxon>
        <taxon>Laurales</taxon>
        <taxon>Lauraceae</taxon>
        <taxon>Persea</taxon>
    </lineage>
</organism>